<evidence type="ECO:0000256" key="1">
    <source>
        <dbReference type="SAM" id="MobiDB-lite"/>
    </source>
</evidence>
<keyword evidence="3" id="KW-1185">Reference proteome</keyword>
<organism evidence="2 3">
    <name type="scientific">Asterophora parasitica</name>
    <dbReference type="NCBI Taxonomy" id="117018"/>
    <lineage>
        <taxon>Eukaryota</taxon>
        <taxon>Fungi</taxon>
        <taxon>Dikarya</taxon>
        <taxon>Basidiomycota</taxon>
        <taxon>Agaricomycotina</taxon>
        <taxon>Agaricomycetes</taxon>
        <taxon>Agaricomycetidae</taxon>
        <taxon>Agaricales</taxon>
        <taxon>Tricholomatineae</taxon>
        <taxon>Lyophyllaceae</taxon>
        <taxon>Asterophora</taxon>
    </lineage>
</organism>
<dbReference type="EMBL" id="JABCKV010000289">
    <property type="protein sequence ID" value="KAG5641560.1"/>
    <property type="molecule type" value="Genomic_DNA"/>
</dbReference>
<reference evidence="2" key="1">
    <citation type="submission" date="2020-07" db="EMBL/GenBank/DDBJ databases">
        <authorList>
            <person name="Nieuwenhuis M."/>
            <person name="Van De Peppel L.J.J."/>
        </authorList>
    </citation>
    <scope>NUCLEOTIDE SEQUENCE</scope>
    <source>
        <strain evidence="2">AP01</strain>
        <tissue evidence="2">Mycelium</tissue>
    </source>
</reference>
<evidence type="ECO:0000313" key="3">
    <source>
        <dbReference type="Proteomes" id="UP000775547"/>
    </source>
</evidence>
<gene>
    <name evidence="2" type="ORF">DXG03_004773</name>
</gene>
<accession>A0A9P7G688</accession>
<sequence>MGRSKQLPVSLSIRLPTLDVERQTNDRKIEFRKTLETLRTHAQRIRYLYIQANNSTFMLFFNRFLNNVNFSALETLILEQVIADSRTYAVGPVVFNPAVFHTLRLENIMIECNAPCLAGLRVLHAIHTSGTILDHRQLTHATYPVIPEGPTMNNLRELIIDKTHIIQTHSQLTPSFSNASLRKLTLARIRVPTPEARTLILRLFHMTYSPLLENLVLETIEIDAFHIFVGFLTTSDPVPKFACVRRLALVNLQFDYTPQMVEVLRMFLRAFPRVDELHLVAVSPAPVWLALVDTTLMPLLTSINTDHKRHPRMAPPPSLPLAVAPAPQT</sequence>
<name>A0A9P7G688_9AGAR</name>
<dbReference type="Proteomes" id="UP000775547">
    <property type="component" value="Unassembled WGS sequence"/>
</dbReference>
<feature type="region of interest" description="Disordered" evidence="1">
    <location>
        <begin position="307"/>
        <end position="329"/>
    </location>
</feature>
<protein>
    <submittedName>
        <fullName evidence="2">Uncharacterized protein</fullName>
    </submittedName>
</protein>
<proteinExistence type="predicted"/>
<comment type="caution">
    <text evidence="2">The sequence shown here is derived from an EMBL/GenBank/DDBJ whole genome shotgun (WGS) entry which is preliminary data.</text>
</comment>
<feature type="compositionally biased region" description="Low complexity" evidence="1">
    <location>
        <begin position="320"/>
        <end position="329"/>
    </location>
</feature>
<reference evidence="2" key="2">
    <citation type="submission" date="2021-10" db="EMBL/GenBank/DDBJ databases">
        <title>Phylogenomics reveals ancestral predisposition of the termite-cultivated fungus Termitomyces towards a domesticated lifestyle.</title>
        <authorList>
            <person name="Auxier B."/>
            <person name="Grum-Grzhimaylo A."/>
            <person name="Cardenas M.E."/>
            <person name="Lodge J.D."/>
            <person name="Laessoe T."/>
            <person name="Pedersen O."/>
            <person name="Smith M.E."/>
            <person name="Kuyper T.W."/>
            <person name="Franco-Molano E.A."/>
            <person name="Baroni T.J."/>
            <person name="Aanen D.K."/>
        </authorList>
    </citation>
    <scope>NUCLEOTIDE SEQUENCE</scope>
    <source>
        <strain evidence="2">AP01</strain>
        <tissue evidence="2">Mycelium</tissue>
    </source>
</reference>
<evidence type="ECO:0000313" key="2">
    <source>
        <dbReference type="EMBL" id="KAG5641560.1"/>
    </source>
</evidence>
<dbReference type="AlphaFoldDB" id="A0A9P7G688"/>
<dbReference type="OrthoDB" id="2979537at2759"/>